<dbReference type="AlphaFoldDB" id="A0A9P7BFK3"/>
<dbReference type="InterPro" id="IPR015422">
    <property type="entry name" value="PyrdxlP-dep_Trfase_small"/>
</dbReference>
<dbReference type="PANTHER" id="PTHR42684:SF17">
    <property type="entry name" value="ADENOSYLMETHIONINE-8-AMINO-7-OXONONANOATE AMINOTRANSFERASE"/>
    <property type="match status" value="1"/>
</dbReference>
<keyword evidence="3" id="KW-0032">Aminotransferase</keyword>
<evidence type="ECO:0000256" key="3">
    <source>
        <dbReference type="ARBA" id="ARBA00022576"/>
    </source>
</evidence>
<dbReference type="InterPro" id="IPR037524">
    <property type="entry name" value="PA14/GLEYA"/>
</dbReference>
<dbReference type="InterPro" id="IPR005815">
    <property type="entry name" value="BioA"/>
</dbReference>
<comment type="cofactor">
    <cofactor evidence="1">
        <name>pyridoxal 5'-phosphate</name>
        <dbReference type="ChEBI" id="CHEBI:597326"/>
    </cofactor>
</comment>
<dbReference type="NCBIfam" id="NF004624">
    <property type="entry name" value="PRK05964.1"/>
    <property type="match status" value="1"/>
</dbReference>
<reference evidence="10" key="1">
    <citation type="submission" date="2020-11" db="EMBL/GenBank/DDBJ databases">
        <title>Kefir isolates.</title>
        <authorList>
            <person name="Marcisauskas S."/>
            <person name="Kim Y."/>
            <person name="Blasche S."/>
        </authorList>
    </citation>
    <scope>NUCLEOTIDE SEQUENCE</scope>
    <source>
        <strain evidence="10">Olga-1</strain>
    </source>
</reference>
<dbReference type="Gene3D" id="2.60.120.1560">
    <property type="match status" value="1"/>
</dbReference>
<dbReference type="Gene3D" id="3.90.1150.10">
    <property type="entry name" value="Aspartate Aminotransferase, domain 1"/>
    <property type="match status" value="1"/>
</dbReference>
<dbReference type="GO" id="GO:0009102">
    <property type="term" value="P:biotin biosynthetic process"/>
    <property type="evidence" value="ECO:0007669"/>
    <property type="project" value="UniProtKB-KW"/>
</dbReference>
<dbReference type="InterPro" id="IPR005814">
    <property type="entry name" value="Aminotrans_3"/>
</dbReference>
<evidence type="ECO:0000256" key="6">
    <source>
        <dbReference type="ARBA" id="ARBA00022756"/>
    </source>
</evidence>
<protein>
    <recommendedName>
        <fullName evidence="9">PA14 domain-containing protein</fullName>
    </recommendedName>
</protein>
<dbReference type="InterPro" id="IPR015424">
    <property type="entry name" value="PyrdxlP-dep_Trfase"/>
</dbReference>
<evidence type="ECO:0000256" key="1">
    <source>
        <dbReference type="ARBA" id="ARBA00001933"/>
    </source>
</evidence>
<evidence type="ECO:0000313" key="11">
    <source>
        <dbReference type="Proteomes" id="UP000697127"/>
    </source>
</evidence>
<evidence type="ECO:0000256" key="5">
    <source>
        <dbReference type="ARBA" id="ARBA00022691"/>
    </source>
</evidence>
<dbReference type="Proteomes" id="UP000697127">
    <property type="component" value="Unassembled WGS sequence"/>
</dbReference>
<dbReference type="PROSITE" id="PS51820">
    <property type="entry name" value="PA14"/>
    <property type="match status" value="1"/>
</dbReference>
<dbReference type="Pfam" id="PF10528">
    <property type="entry name" value="GLEYA"/>
    <property type="match status" value="1"/>
</dbReference>
<dbReference type="InterPro" id="IPR018871">
    <property type="entry name" value="GLEYA_adhesin_domain"/>
</dbReference>
<evidence type="ECO:0000313" key="10">
    <source>
        <dbReference type="EMBL" id="KAG0689026.1"/>
    </source>
</evidence>
<gene>
    <name evidence="10" type="ORF">C6P40_000232</name>
</gene>
<accession>A0A9P7BFK3</accession>
<keyword evidence="7" id="KW-0663">Pyridoxal phosphate</keyword>
<dbReference type="Gene3D" id="3.40.640.10">
    <property type="entry name" value="Type I PLP-dependent aspartate aminotransferase-like (Major domain)"/>
    <property type="match status" value="1"/>
</dbReference>
<dbReference type="InterPro" id="IPR049704">
    <property type="entry name" value="Aminotrans_3_PPA_site"/>
</dbReference>
<dbReference type="CDD" id="cd00610">
    <property type="entry name" value="OAT_like"/>
    <property type="match status" value="1"/>
</dbReference>
<comment type="pathway">
    <text evidence="2">Cofactor biosynthesis; biotin biosynthesis.</text>
</comment>
<dbReference type="InterPro" id="IPR015421">
    <property type="entry name" value="PyrdxlP-dep_Trfase_major"/>
</dbReference>
<proteinExistence type="inferred from homology"/>
<dbReference type="HAMAP" id="MF_00834">
    <property type="entry name" value="BioA"/>
    <property type="match status" value="1"/>
</dbReference>
<dbReference type="EMBL" id="PUHW01000106">
    <property type="protein sequence ID" value="KAG0689026.1"/>
    <property type="molecule type" value="Genomic_DNA"/>
</dbReference>
<dbReference type="FunFam" id="3.40.640.10:FF:000041">
    <property type="entry name" value="Adenosylmethionine-8-amino-7-oxononanoate aminotransferase"/>
    <property type="match status" value="1"/>
</dbReference>
<keyword evidence="6" id="KW-0093">Biotin biosynthesis</keyword>
<evidence type="ECO:0000256" key="8">
    <source>
        <dbReference type="SAM" id="MobiDB-lite"/>
    </source>
</evidence>
<dbReference type="SUPFAM" id="SSF56988">
    <property type="entry name" value="Anthrax protective antigen"/>
    <property type="match status" value="1"/>
</dbReference>
<dbReference type="NCBIfam" id="TIGR00508">
    <property type="entry name" value="bioA"/>
    <property type="match status" value="1"/>
</dbReference>
<evidence type="ECO:0000256" key="4">
    <source>
        <dbReference type="ARBA" id="ARBA00022679"/>
    </source>
</evidence>
<dbReference type="PROSITE" id="PS00600">
    <property type="entry name" value="AA_TRANSFER_CLASS_3"/>
    <property type="match status" value="1"/>
</dbReference>
<sequence length="659" mass="73369">MNELKKSDIEQLLKYDKEHVWHPYTSTINPLPCFLVESCKDVTIKLATGENLIDGMSSWWAAIHGYNHPELNEAAILQLNKMSHIMFGGLTHRPAIKLVKTLIDMTAPELEHCFLADSGSVAVEVSLKMAFQYCDSKFTLNKIKDRKQKFLTINYGYHGDTFGAMSICDPVNSMHNLYSGYVRENIFVKAPTCKFNEEWNNDFIKPFEKKIANHYKEIIAVILEPIVQGAGGMRIYHPEYLRKVRQLCTKYGILLILDEIATGFGRTGKLFAYEHAEIVPDIVCVGKALTGGYLTLSAVLCTKDVANTVCSGRAGGFMHGPTFMGNPLACNIALKSLEIINRGTWKTQIKFIENLIMQELNPLHHNKIVHDVRIIGAIGVVELKIPVNMKWFQEQFVNRGVWVRPFGKLVYIMPPYVIKEKDSNVWSQSQNGVGASIVLSQGHTSETGFKATVYSFPFNSFWNFGYIGASYTTNSVIASADSVVSPNFSMTGRNSYNPDGYDFYGLSGINMNNILIELKGYYLAPKSGIYTVSFDDTYSAGTVWLGLGAFDSCLQTQDADSYGDVLLSVKDFDYHSSFVYLEGGKLYPIRIIYTSITPPPSLFFYLTDSDGVVHDTFDNVVNFKADDISLCNVITATSTPPASSTPSTLSTLSTSSIPP</sequence>
<dbReference type="NCBIfam" id="NF005940">
    <property type="entry name" value="PRK07986.1"/>
    <property type="match status" value="1"/>
</dbReference>
<organism evidence="10 11">
    <name type="scientific">Pichia californica</name>
    <dbReference type="NCBI Taxonomy" id="460514"/>
    <lineage>
        <taxon>Eukaryota</taxon>
        <taxon>Fungi</taxon>
        <taxon>Dikarya</taxon>
        <taxon>Ascomycota</taxon>
        <taxon>Saccharomycotina</taxon>
        <taxon>Pichiomycetes</taxon>
        <taxon>Pichiales</taxon>
        <taxon>Pichiaceae</taxon>
        <taxon>Pichia</taxon>
    </lineage>
</organism>
<feature type="domain" description="PA14" evidence="9">
    <location>
        <begin position="461"/>
        <end position="624"/>
    </location>
</feature>
<feature type="region of interest" description="Disordered" evidence="8">
    <location>
        <begin position="638"/>
        <end position="659"/>
    </location>
</feature>
<dbReference type="PANTHER" id="PTHR42684">
    <property type="entry name" value="ADENOSYLMETHIONINE-8-AMINO-7-OXONONANOATE AMINOTRANSFERASE"/>
    <property type="match status" value="1"/>
</dbReference>
<keyword evidence="11" id="KW-1185">Reference proteome</keyword>
<evidence type="ECO:0000259" key="9">
    <source>
        <dbReference type="PROSITE" id="PS51820"/>
    </source>
</evidence>
<evidence type="ECO:0000256" key="7">
    <source>
        <dbReference type="ARBA" id="ARBA00022898"/>
    </source>
</evidence>
<keyword evidence="5" id="KW-0949">S-adenosyl-L-methionine</keyword>
<comment type="caution">
    <text evidence="10">The sequence shown here is derived from an EMBL/GenBank/DDBJ whole genome shotgun (WGS) entry which is preliminary data.</text>
</comment>
<name>A0A9P7BFK3_9ASCO</name>
<keyword evidence="4" id="KW-0808">Transferase</keyword>
<dbReference type="SUPFAM" id="SSF53383">
    <property type="entry name" value="PLP-dependent transferases"/>
    <property type="match status" value="1"/>
</dbReference>
<evidence type="ECO:0000256" key="2">
    <source>
        <dbReference type="ARBA" id="ARBA00004746"/>
    </source>
</evidence>
<feature type="non-terminal residue" evidence="10">
    <location>
        <position position="659"/>
    </location>
</feature>
<dbReference type="GO" id="GO:0004015">
    <property type="term" value="F:adenosylmethionine-8-amino-7-oxononanoate transaminase activity"/>
    <property type="evidence" value="ECO:0007669"/>
    <property type="project" value="InterPro"/>
</dbReference>
<dbReference type="Pfam" id="PF00202">
    <property type="entry name" value="Aminotran_3"/>
    <property type="match status" value="1"/>
</dbReference>
<dbReference type="GO" id="GO:0030170">
    <property type="term" value="F:pyridoxal phosphate binding"/>
    <property type="evidence" value="ECO:0007669"/>
    <property type="project" value="InterPro"/>
</dbReference>